<evidence type="ECO:0000259" key="2">
    <source>
        <dbReference type="Pfam" id="PF13439"/>
    </source>
</evidence>
<evidence type="ECO:0000259" key="1">
    <source>
        <dbReference type="Pfam" id="PF00534"/>
    </source>
</evidence>
<proteinExistence type="predicted"/>
<dbReference type="SUPFAM" id="SSF53756">
    <property type="entry name" value="UDP-Glycosyltransferase/glycogen phosphorylase"/>
    <property type="match status" value="1"/>
</dbReference>
<accession>A0A382EQ70</accession>
<sequence length="412" mass="45145">VYSVVKEPFDHDMPSGKSLAILNVIPTLGVGGAERWLTTLGPALQKRGHEFHVAALWAPYDLGQELEAAGIHVFRLDVPHRRLFPIAIAKLRALMHRNQYDIVNGHLLFGSLYARFAATFARGPARVVSTMYNLGYDSYPAKSIYRRLGKYLDGWSARRLDDLAICVSHGVEAHYRKHLGLAKTFVLPLGISPETIIGKSTRDRDELRRSLGIDNSFVIVNPARFVPEKGHRYLLEALRILKTVHGLTPQVLAIGGGSLRPVIEEAARERGIVAQVAFLPALPQQHLLEYMRAADLMVLPSTHDGCPTVVLEAMALGIPVVATAVGGIVDQVDPDVSGLLVPPADAESLADALHRIMNNQELREQLAHTAKRHVERFYVAELAQGYEALCMQLLTKGRAGTPSATSVPEIGT</sequence>
<dbReference type="GO" id="GO:0016757">
    <property type="term" value="F:glycosyltransferase activity"/>
    <property type="evidence" value="ECO:0007669"/>
    <property type="project" value="InterPro"/>
</dbReference>
<dbReference type="PANTHER" id="PTHR12526">
    <property type="entry name" value="GLYCOSYLTRANSFERASE"/>
    <property type="match status" value="1"/>
</dbReference>
<name>A0A382EQ70_9ZZZZ</name>
<feature type="non-terminal residue" evidence="3">
    <location>
        <position position="1"/>
    </location>
</feature>
<dbReference type="Gene3D" id="3.40.50.2000">
    <property type="entry name" value="Glycogen Phosphorylase B"/>
    <property type="match status" value="2"/>
</dbReference>
<organism evidence="3">
    <name type="scientific">marine metagenome</name>
    <dbReference type="NCBI Taxonomy" id="408172"/>
    <lineage>
        <taxon>unclassified sequences</taxon>
        <taxon>metagenomes</taxon>
        <taxon>ecological metagenomes</taxon>
    </lineage>
</organism>
<dbReference type="Pfam" id="PF00534">
    <property type="entry name" value="Glycos_transf_1"/>
    <property type="match status" value="1"/>
</dbReference>
<dbReference type="InterPro" id="IPR001296">
    <property type="entry name" value="Glyco_trans_1"/>
</dbReference>
<evidence type="ECO:0008006" key="4">
    <source>
        <dbReference type="Google" id="ProtNLM"/>
    </source>
</evidence>
<dbReference type="CDD" id="cd03801">
    <property type="entry name" value="GT4_PimA-like"/>
    <property type="match status" value="1"/>
</dbReference>
<dbReference type="PANTHER" id="PTHR12526:SF637">
    <property type="entry name" value="GLYCOSYLTRANSFERASE EPSF-RELATED"/>
    <property type="match status" value="1"/>
</dbReference>
<dbReference type="EMBL" id="UINC01045727">
    <property type="protein sequence ID" value="SVB52838.1"/>
    <property type="molecule type" value="Genomic_DNA"/>
</dbReference>
<reference evidence="3" key="1">
    <citation type="submission" date="2018-05" db="EMBL/GenBank/DDBJ databases">
        <authorList>
            <person name="Lanie J.A."/>
            <person name="Ng W.-L."/>
            <person name="Kazmierczak K.M."/>
            <person name="Andrzejewski T.M."/>
            <person name="Davidsen T.M."/>
            <person name="Wayne K.J."/>
            <person name="Tettelin H."/>
            <person name="Glass J.I."/>
            <person name="Rusch D."/>
            <person name="Podicherti R."/>
            <person name="Tsui H.-C.T."/>
            <person name="Winkler M.E."/>
        </authorList>
    </citation>
    <scope>NUCLEOTIDE SEQUENCE</scope>
</reference>
<feature type="domain" description="Glycosyl transferase family 1" evidence="1">
    <location>
        <begin position="203"/>
        <end position="372"/>
    </location>
</feature>
<protein>
    <recommendedName>
        <fullName evidence="4">Glycosyltransferase subfamily 4-like N-terminal domain-containing protein</fullName>
    </recommendedName>
</protein>
<gene>
    <name evidence="3" type="ORF">METZ01_LOCUS205692</name>
</gene>
<feature type="domain" description="Glycosyltransferase subfamily 4-like N-terminal" evidence="2">
    <location>
        <begin position="30"/>
        <end position="194"/>
    </location>
</feature>
<dbReference type="InterPro" id="IPR028098">
    <property type="entry name" value="Glyco_trans_4-like_N"/>
</dbReference>
<dbReference type="Pfam" id="PF13439">
    <property type="entry name" value="Glyco_transf_4"/>
    <property type="match status" value="1"/>
</dbReference>
<evidence type="ECO:0000313" key="3">
    <source>
        <dbReference type="EMBL" id="SVB52838.1"/>
    </source>
</evidence>
<dbReference type="AlphaFoldDB" id="A0A382EQ70"/>